<feature type="domain" description="Protein kinase" evidence="9">
    <location>
        <begin position="175"/>
        <end position="342"/>
    </location>
</feature>
<protein>
    <recommendedName>
        <fullName evidence="1">non-specific serine/threonine protein kinase</fullName>
        <ecNumber evidence="1">2.7.11.1</ecNumber>
    </recommendedName>
</protein>
<dbReference type="PANTHER" id="PTHR11042">
    <property type="entry name" value="EUKARYOTIC TRANSLATION INITIATION FACTOR 2-ALPHA KINASE EIF2-ALPHA KINASE -RELATED"/>
    <property type="match status" value="1"/>
</dbReference>
<name>A0A077ZC66_TRITR</name>
<evidence type="ECO:0000313" key="10">
    <source>
        <dbReference type="EMBL" id="CDW56180.1"/>
    </source>
</evidence>
<keyword evidence="2" id="KW-0723">Serine/threonine-protein kinase</keyword>
<dbReference type="GO" id="GO:0005634">
    <property type="term" value="C:nucleus"/>
    <property type="evidence" value="ECO:0007669"/>
    <property type="project" value="TreeGrafter"/>
</dbReference>
<dbReference type="GO" id="GO:0006950">
    <property type="term" value="P:response to stress"/>
    <property type="evidence" value="ECO:0007669"/>
    <property type="project" value="UniProtKB-ARBA"/>
</dbReference>
<feature type="compositionally biased region" description="Low complexity" evidence="8">
    <location>
        <begin position="265"/>
        <end position="275"/>
    </location>
</feature>
<proteinExistence type="predicted"/>
<keyword evidence="10" id="KW-0648">Protein biosynthesis</keyword>
<dbReference type="Pfam" id="PF22949">
    <property type="entry name" value="HRI2_3H"/>
    <property type="match status" value="1"/>
</dbReference>
<evidence type="ECO:0000256" key="5">
    <source>
        <dbReference type="ARBA" id="ARBA00022741"/>
    </source>
</evidence>
<keyword evidence="7" id="KW-0067">ATP-binding</keyword>
<evidence type="ECO:0000259" key="9">
    <source>
        <dbReference type="PROSITE" id="PS50011"/>
    </source>
</evidence>
<evidence type="ECO:0000256" key="2">
    <source>
        <dbReference type="ARBA" id="ARBA00022527"/>
    </source>
</evidence>
<evidence type="ECO:0000256" key="8">
    <source>
        <dbReference type="SAM" id="MobiDB-lite"/>
    </source>
</evidence>
<feature type="region of interest" description="Disordered" evidence="8">
    <location>
        <begin position="249"/>
        <end position="276"/>
    </location>
</feature>
<dbReference type="SUPFAM" id="SSF56112">
    <property type="entry name" value="Protein kinase-like (PK-like)"/>
    <property type="match status" value="1"/>
</dbReference>
<evidence type="ECO:0000256" key="6">
    <source>
        <dbReference type="ARBA" id="ARBA00022777"/>
    </source>
</evidence>
<dbReference type="GO" id="GO:0004674">
    <property type="term" value="F:protein serine/threonine kinase activity"/>
    <property type="evidence" value="ECO:0007669"/>
    <property type="project" value="UniProtKB-KW"/>
</dbReference>
<dbReference type="EMBL" id="HG806015">
    <property type="protein sequence ID" value="CDW56180.1"/>
    <property type="molecule type" value="Genomic_DNA"/>
</dbReference>
<dbReference type="STRING" id="36087.A0A077ZC66"/>
<dbReference type="PROSITE" id="PS50011">
    <property type="entry name" value="PROTEIN_KINASE_DOM"/>
    <property type="match status" value="1"/>
</dbReference>
<keyword evidence="10" id="KW-0396">Initiation factor</keyword>
<evidence type="ECO:0000256" key="7">
    <source>
        <dbReference type="ARBA" id="ARBA00022840"/>
    </source>
</evidence>
<keyword evidence="3" id="KW-0597">Phosphoprotein</keyword>
<dbReference type="InterPro" id="IPR011009">
    <property type="entry name" value="Kinase-like_dom_sf"/>
</dbReference>
<dbReference type="InterPro" id="IPR054521">
    <property type="entry name" value="HRI2_3H"/>
</dbReference>
<evidence type="ECO:0000256" key="4">
    <source>
        <dbReference type="ARBA" id="ARBA00022679"/>
    </source>
</evidence>
<keyword evidence="11" id="KW-1185">Reference proteome</keyword>
<accession>A0A077ZC66</accession>
<reference evidence="10" key="1">
    <citation type="submission" date="2014-01" db="EMBL/GenBank/DDBJ databases">
        <authorList>
            <person name="Aslett M."/>
        </authorList>
    </citation>
    <scope>NUCLEOTIDE SEQUENCE</scope>
</reference>
<dbReference type="InterPro" id="IPR000719">
    <property type="entry name" value="Prot_kinase_dom"/>
</dbReference>
<gene>
    <name evidence="10" type="ORF">TTRE_0000445501</name>
</gene>
<dbReference type="Proteomes" id="UP000030665">
    <property type="component" value="Unassembled WGS sequence"/>
</dbReference>
<keyword evidence="4" id="KW-0808">Transferase</keyword>
<dbReference type="OrthoDB" id="1405469at2759"/>
<keyword evidence="5" id="KW-0547">Nucleotide-binding</keyword>
<evidence type="ECO:0000256" key="1">
    <source>
        <dbReference type="ARBA" id="ARBA00012513"/>
    </source>
</evidence>
<dbReference type="GO" id="GO:0080090">
    <property type="term" value="P:regulation of primary metabolic process"/>
    <property type="evidence" value="ECO:0007669"/>
    <property type="project" value="UniProtKB-ARBA"/>
</dbReference>
<reference evidence="10" key="2">
    <citation type="submission" date="2014-03" db="EMBL/GenBank/DDBJ databases">
        <title>The whipworm genome and dual-species transcriptomics of an intimate host-pathogen interaction.</title>
        <authorList>
            <person name="Foth B.J."/>
            <person name="Tsai I.J."/>
            <person name="Reid A.J."/>
            <person name="Bancroft A.J."/>
            <person name="Nichol S."/>
            <person name="Tracey A."/>
            <person name="Holroyd N."/>
            <person name="Cotton J.A."/>
            <person name="Stanley E.J."/>
            <person name="Zarowiecki M."/>
            <person name="Liu J.Z."/>
            <person name="Huckvale T."/>
            <person name="Cooper P.J."/>
            <person name="Grencis R.K."/>
            <person name="Berriman M."/>
        </authorList>
    </citation>
    <scope>NUCLEOTIDE SEQUENCE [LARGE SCALE GENOMIC DNA]</scope>
</reference>
<sequence length="342" mass="38243">MGNVSRQNESGDDTTFSEMEDLCILSEGEDASSEDTLLPFTVRVMGRNIAFLKSHNTGDNLSFVIAGLLEMVSCMTEKNATLQARLFSVISENLADVGAIPHSLLSCELYTIRQRFYLTLQRLIRTTQEYLDGQTRFGNLSTATRMAANTNDESEERRMFYDPENLNLSKCRDEYFELSVLGSGGFGKVMNKNDSRVYALKKVNFINLHLPTCLRVLRGVKILARLVHPNIVHYYGAWLDFEKNDGESELTESSSCPDLSRENGDLSSNDSSLGLRRSESSSDVAFARSLSESGLRSSDEELTTDGSFDCSESEDEYVAQSERRTKRLFGVSAFIVGLFDCQ</sequence>
<evidence type="ECO:0000313" key="11">
    <source>
        <dbReference type="Proteomes" id="UP000030665"/>
    </source>
</evidence>
<dbReference type="InterPro" id="IPR050339">
    <property type="entry name" value="CC_SR_Kinase"/>
</dbReference>
<dbReference type="AlphaFoldDB" id="A0A077ZC66"/>
<dbReference type="GO" id="GO:0005737">
    <property type="term" value="C:cytoplasm"/>
    <property type="evidence" value="ECO:0007669"/>
    <property type="project" value="TreeGrafter"/>
</dbReference>
<dbReference type="Gene3D" id="3.30.200.20">
    <property type="entry name" value="Phosphorylase Kinase, domain 1"/>
    <property type="match status" value="1"/>
</dbReference>
<organism evidence="10 11">
    <name type="scientific">Trichuris trichiura</name>
    <name type="common">Whipworm</name>
    <name type="synonym">Trichocephalus trichiurus</name>
    <dbReference type="NCBI Taxonomy" id="36087"/>
    <lineage>
        <taxon>Eukaryota</taxon>
        <taxon>Metazoa</taxon>
        <taxon>Ecdysozoa</taxon>
        <taxon>Nematoda</taxon>
        <taxon>Enoplea</taxon>
        <taxon>Dorylaimia</taxon>
        <taxon>Trichinellida</taxon>
        <taxon>Trichuridae</taxon>
        <taxon>Trichuris</taxon>
    </lineage>
</organism>
<dbReference type="GO" id="GO:0003743">
    <property type="term" value="F:translation initiation factor activity"/>
    <property type="evidence" value="ECO:0007669"/>
    <property type="project" value="UniProtKB-KW"/>
</dbReference>
<dbReference type="EC" id="2.7.11.1" evidence="1"/>
<keyword evidence="6 10" id="KW-0418">Kinase</keyword>
<evidence type="ECO:0000256" key="3">
    <source>
        <dbReference type="ARBA" id="ARBA00022553"/>
    </source>
</evidence>
<dbReference type="GO" id="GO:0005524">
    <property type="term" value="F:ATP binding"/>
    <property type="evidence" value="ECO:0007669"/>
    <property type="project" value="UniProtKB-KW"/>
</dbReference>